<feature type="transmembrane region" description="Helical" evidence="1">
    <location>
        <begin position="47"/>
        <end position="66"/>
    </location>
</feature>
<dbReference type="AlphaFoldDB" id="A0A8J7Q8V9"/>
<feature type="transmembrane region" description="Helical" evidence="1">
    <location>
        <begin position="73"/>
        <end position="97"/>
    </location>
</feature>
<feature type="transmembrane region" description="Helical" evidence="1">
    <location>
        <begin position="249"/>
        <end position="266"/>
    </location>
</feature>
<feature type="transmembrane region" description="Helical" evidence="1">
    <location>
        <begin position="130"/>
        <end position="150"/>
    </location>
</feature>
<feature type="transmembrane region" description="Helical" evidence="1">
    <location>
        <begin position="181"/>
        <end position="201"/>
    </location>
</feature>
<accession>A0A8J7Q8V9</accession>
<organism evidence="2 3">
    <name type="scientific">Acanthopleuribacter pedis</name>
    <dbReference type="NCBI Taxonomy" id="442870"/>
    <lineage>
        <taxon>Bacteria</taxon>
        <taxon>Pseudomonadati</taxon>
        <taxon>Acidobacteriota</taxon>
        <taxon>Holophagae</taxon>
        <taxon>Acanthopleuribacterales</taxon>
        <taxon>Acanthopleuribacteraceae</taxon>
        <taxon>Acanthopleuribacter</taxon>
    </lineage>
</organism>
<dbReference type="EMBL" id="JAFREP010000018">
    <property type="protein sequence ID" value="MBO1320701.1"/>
    <property type="molecule type" value="Genomic_DNA"/>
</dbReference>
<dbReference type="Proteomes" id="UP000664417">
    <property type="component" value="Unassembled WGS sequence"/>
</dbReference>
<dbReference type="InterPro" id="IPR025058">
    <property type="entry name" value="DUF3995"/>
</dbReference>
<dbReference type="Pfam" id="PF13160">
    <property type="entry name" value="DUF3995"/>
    <property type="match status" value="1"/>
</dbReference>
<feature type="transmembrane region" description="Helical" evidence="1">
    <location>
        <begin position="103"/>
        <end position="123"/>
    </location>
</feature>
<dbReference type="RefSeq" id="WP_207860654.1">
    <property type="nucleotide sequence ID" value="NZ_JAFREP010000018.1"/>
</dbReference>
<proteinExistence type="predicted"/>
<gene>
    <name evidence="2" type="ORF">J3U88_19640</name>
</gene>
<evidence type="ECO:0000313" key="3">
    <source>
        <dbReference type="Proteomes" id="UP000664417"/>
    </source>
</evidence>
<reference evidence="2" key="1">
    <citation type="submission" date="2021-03" db="EMBL/GenBank/DDBJ databases">
        <authorList>
            <person name="Wang G."/>
        </authorList>
    </citation>
    <scope>NUCLEOTIDE SEQUENCE</scope>
    <source>
        <strain evidence="2">KCTC 12899</strain>
    </source>
</reference>
<keyword evidence="3" id="KW-1185">Reference proteome</keyword>
<name>A0A8J7Q8V9_9BACT</name>
<evidence type="ECO:0000313" key="2">
    <source>
        <dbReference type="EMBL" id="MBO1320701.1"/>
    </source>
</evidence>
<keyword evidence="1" id="KW-0472">Membrane</keyword>
<protein>
    <submittedName>
        <fullName evidence="2">DUF3995 domain-containing protein</fullName>
    </submittedName>
</protein>
<feature type="transmembrane region" description="Helical" evidence="1">
    <location>
        <begin position="208"/>
        <end position="229"/>
    </location>
</feature>
<sequence>MLLFPMILVLVALFTFWLHTFVGHRLVLEPVFAAPLSRLARGTTAAGWHFITYFLALNVIAGAFAARPDSDPNLLLALALFNLPFGALFLGVSLFHFRSFTKLPQSSLLGTIGILGIVAYVWPVTLSAKWGFALPLALVLLIIALIHVAWAQGSSWPAANSDDLLELVVGQKRGQAFPGRAATLAVAGLLAAAAVLTLLAARLGTDAPWVAGLTWLMAAVFALRGFAGFFETRLRPATRDLPYHHWNRVLYSPLCLLMAASAVAVVW</sequence>
<comment type="caution">
    <text evidence="2">The sequence shown here is derived from an EMBL/GenBank/DDBJ whole genome shotgun (WGS) entry which is preliminary data.</text>
</comment>
<keyword evidence="1" id="KW-0812">Transmembrane</keyword>
<keyword evidence="1" id="KW-1133">Transmembrane helix</keyword>
<evidence type="ECO:0000256" key="1">
    <source>
        <dbReference type="SAM" id="Phobius"/>
    </source>
</evidence>